<gene>
    <name evidence="1" type="ORF">J34TS1_63560</name>
</gene>
<comment type="caution">
    <text evidence="1">The sequence shown here is derived from an EMBL/GenBank/DDBJ whole genome shotgun (WGS) entry which is preliminary data.</text>
</comment>
<dbReference type="AlphaFoldDB" id="A0A919YH49"/>
<sequence length="92" mass="10799">MDDKSPIFLRDGYIVVNFNIESIQEGKLGDPHLQYIDAPMMNKWKENQWQMEGFQSTVRDSYGHEFKLKQGDVVFYHADKSSRDDFSSQVPH</sequence>
<name>A0A919YH49_9BACL</name>
<proteinExistence type="predicted"/>
<organism evidence="1 2">
    <name type="scientific">Paenibacillus azoreducens</name>
    <dbReference type="NCBI Taxonomy" id="116718"/>
    <lineage>
        <taxon>Bacteria</taxon>
        <taxon>Bacillati</taxon>
        <taxon>Bacillota</taxon>
        <taxon>Bacilli</taxon>
        <taxon>Bacillales</taxon>
        <taxon>Paenibacillaceae</taxon>
        <taxon>Paenibacillus</taxon>
    </lineage>
</organism>
<dbReference type="RefSeq" id="WP_306436715.1">
    <property type="nucleotide sequence ID" value="NZ_AP025343.1"/>
</dbReference>
<reference evidence="1 2" key="1">
    <citation type="submission" date="2021-03" db="EMBL/GenBank/DDBJ databases">
        <title>Antimicrobial resistance genes in bacteria isolated from Japanese honey, and their potential for conferring macrolide and lincosamide resistance in the American foulbrood pathogen Paenibacillus larvae.</title>
        <authorList>
            <person name="Okamoto M."/>
            <person name="Kumagai M."/>
            <person name="Kanamori H."/>
            <person name="Takamatsu D."/>
        </authorList>
    </citation>
    <scope>NUCLEOTIDE SEQUENCE [LARGE SCALE GENOMIC DNA]</scope>
    <source>
        <strain evidence="1 2">J34TS1</strain>
    </source>
</reference>
<evidence type="ECO:0000313" key="2">
    <source>
        <dbReference type="Proteomes" id="UP000682811"/>
    </source>
</evidence>
<protein>
    <submittedName>
        <fullName evidence="1">Uncharacterized protein</fullName>
    </submittedName>
</protein>
<dbReference type="Proteomes" id="UP000682811">
    <property type="component" value="Unassembled WGS sequence"/>
</dbReference>
<dbReference type="EMBL" id="BORT01000058">
    <property type="protein sequence ID" value="GIO51591.1"/>
    <property type="molecule type" value="Genomic_DNA"/>
</dbReference>
<evidence type="ECO:0000313" key="1">
    <source>
        <dbReference type="EMBL" id="GIO51591.1"/>
    </source>
</evidence>
<accession>A0A919YH49</accession>
<keyword evidence="2" id="KW-1185">Reference proteome</keyword>